<organism evidence="1 2">
    <name type="scientific">Populus alba x Populus x berolinensis</name>
    <dbReference type="NCBI Taxonomy" id="444605"/>
    <lineage>
        <taxon>Eukaryota</taxon>
        <taxon>Viridiplantae</taxon>
        <taxon>Streptophyta</taxon>
        <taxon>Embryophyta</taxon>
        <taxon>Tracheophyta</taxon>
        <taxon>Spermatophyta</taxon>
        <taxon>Magnoliopsida</taxon>
        <taxon>eudicotyledons</taxon>
        <taxon>Gunneridae</taxon>
        <taxon>Pentapetalae</taxon>
        <taxon>rosids</taxon>
        <taxon>fabids</taxon>
        <taxon>Malpighiales</taxon>
        <taxon>Salicaceae</taxon>
        <taxon>Saliceae</taxon>
        <taxon>Populus</taxon>
    </lineage>
</organism>
<keyword evidence="2" id="KW-1185">Reference proteome</keyword>
<comment type="caution">
    <text evidence="1">The sequence shown here is derived from an EMBL/GenBank/DDBJ whole genome shotgun (WGS) entry which is preliminary data.</text>
</comment>
<evidence type="ECO:0000313" key="2">
    <source>
        <dbReference type="Proteomes" id="UP001164929"/>
    </source>
</evidence>
<reference evidence="1" key="1">
    <citation type="journal article" date="2023" name="Mol. Ecol. Resour.">
        <title>Chromosome-level genome assembly of a triploid poplar Populus alba 'Berolinensis'.</title>
        <authorList>
            <person name="Chen S."/>
            <person name="Yu Y."/>
            <person name="Wang X."/>
            <person name="Wang S."/>
            <person name="Zhang T."/>
            <person name="Zhou Y."/>
            <person name="He R."/>
            <person name="Meng N."/>
            <person name="Wang Y."/>
            <person name="Liu W."/>
            <person name="Liu Z."/>
            <person name="Liu J."/>
            <person name="Guo Q."/>
            <person name="Huang H."/>
            <person name="Sederoff R.R."/>
            <person name="Wang G."/>
            <person name="Qu G."/>
            <person name="Chen S."/>
        </authorList>
    </citation>
    <scope>NUCLEOTIDE SEQUENCE</scope>
    <source>
        <strain evidence="1">SC-2020</strain>
    </source>
</reference>
<dbReference type="EMBL" id="JAQIZT010000011">
    <property type="protein sequence ID" value="KAJ6979909.1"/>
    <property type="molecule type" value="Genomic_DNA"/>
</dbReference>
<dbReference type="Proteomes" id="UP001164929">
    <property type="component" value="Chromosome 11"/>
</dbReference>
<dbReference type="AlphaFoldDB" id="A0AAD6M6M5"/>
<gene>
    <name evidence="1" type="ORF">NC653_027905</name>
</gene>
<name>A0AAD6M6M5_9ROSI</name>
<proteinExistence type="predicted"/>
<evidence type="ECO:0000313" key="1">
    <source>
        <dbReference type="EMBL" id="KAJ6979909.1"/>
    </source>
</evidence>
<protein>
    <submittedName>
        <fullName evidence="1">Uncharacterized protein</fullName>
    </submittedName>
</protein>
<accession>A0AAD6M6M5</accession>
<sequence length="25" mass="2808">MGYCCNKRAGEARDVLPCQPCEHQV</sequence>